<dbReference type="Pfam" id="PF03331">
    <property type="entry name" value="LpxC"/>
    <property type="match status" value="1"/>
</dbReference>
<feature type="active site" description="Proton donor" evidence="12">
    <location>
        <position position="252"/>
    </location>
</feature>
<evidence type="ECO:0000256" key="12">
    <source>
        <dbReference type="HAMAP-Rule" id="MF_00388"/>
    </source>
</evidence>
<dbReference type="Proteomes" id="UP000218627">
    <property type="component" value="Unassembled WGS sequence"/>
</dbReference>
<evidence type="ECO:0000256" key="8">
    <source>
        <dbReference type="ARBA" id="ARBA00022801"/>
    </source>
</evidence>
<dbReference type="NCBIfam" id="TIGR00325">
    <property type="entry name" value="lpxC"/>
    <property type="match status" value="1"/>
</dbReference>
<dbReference type="InterPro" id="IPR015870">
    <property type="entry name" value="UDP-acyl_N-AcGlcN_deAcase_N"/>
</dbReference>
<keyword evidence="7 12" id="KW-0479">Metal-binding</keyword>
<dbReference type="InterPro" id="IPR020568">
    <property type="entry name" value="Ribosomal_Su5_D2-typ_SF"/>
</dbReference>
<keyword evidence="5 12" id="KW-0444">Lipid biosynthesis</keyword>
<evidence type="ECO:0000256" key="11">
    <source>
        <dbReference type="ARBA" id="ARBA00024535"/>
    </source>
</evidence>
<keyword evidence="9 12" id="KW-0862">Zinc</keyword>
<dbReference type="HAMAP" id="MF_00388">
    <property type="entry name" value="LpxC"/>
    <property type="match status" value="1"/>
</dbReference>
<keyword evidence="6 12" id="KW-0441">Lipid A biosynthesis</keyword>
<sequence>MNQRTLKESVSFEGIGIHSGEYSKIVVHPERENVGIRFLKAGVYVPAKLEFVVNTDHSTDLGKDGIVIKTVEHLMAVFFMLGIDNATVEFLKGFEVPILDGSGYYFYKVLKDKVIVLPTLADILEISLSFEVRNSKGYIKALPYEKLSVAYVGSINGFFEERVVEFNGNVKDIVFARTFCYDYELEHLHRKGLAKGGSLKNALLLGKGFVYNKGGMRCEDEPLRHKLLDLIGDLALIGKRIKGRIVSYRGGHTLNYLFVKSLRDHLKTHQTLELSQK</sequence>
<dbReference type="GO" id="GO:0009245">
    <property type="term" value="P:lipid A biosynthetic process"/>
    <property type="evidence" value="ECO:0007669"/>
    <property type="project" value="UniProtKB-UniRule"/>
</dbReference>
<name>A0A285NW47_9AQUI</name>
<dbReference type="InterPro" id="IPR004463">
    <property type="entry name" value="UDP-acyl_GlcNac_deAcase"/>
</dbReference>
<evidence type="ECO:0000256" key="4">
    <source>
        <dbReference type="ARBA" id="ARBA00012745"/>
    </source>
</evidence>
<evidence type="ECO:0000256" key="3">
    <source>
        <dbReference type="ARBA" id="ARBA00005002"/>
    </source>
</evidence>
<protein>
    <recommendedName>
        <fullName evidence="4 12">UDP-3-O-acyl-N-acetylglucosamine deacetylase</fullName>
        <shortName evidence="12">UDP-3-O-acyl-GlcNAc deacetylase</shortName>
        <ecNumber evidence="4 12">3.5.1.108</ecNumber>
    </recommendedName>
    <alternativeName>
        <fullName evidence="12">UDP-3-O-[R-3-hydroxymyristoyl]-N-acetylglucosamine deacetylase</fullName>
    </alternativeName>
</protein>
<keyword evidence="8 12" id="KW-0378">Hydrolase</keyword>
<dbReference type="GO" id="GO:0046872">
    <property type="term" value="F:metal ion binding"/>
    <property type="evidence" value="ECO:0007669"/>
    <property type="project" value="UniProtKB-KW"/>
</dbReference>
<dbReference type="RefSeq" id="WP_096601499.1">
    <property type="nucleotide sequence ID" value="NZ_OBEN01000003.1"/>
</dbReference>
<comment type="catalytic activity">
    <reaction evidence="11 12">
        <text>a UDP-3-O-[(3R)-3-hydroxyacyl]-N-acetyl-alpha-D-glucosamine + H2O = a UDP-3-O-[(3R)-3-hydroxyacyl]-alpha-D-glucosamine + acetate</text>
        <dbReference type="Rhea" id="RHEA:67816"/>
        <dbReference type="ChEBI" id="CHEBI:15377"/>
        <dbReference type="ChEBI" id="CHEBI:30089"/>
        <dbReference type="ChEBI" id="CHEBI:137740"/>
        <dbReference type="ChEBI" id="CHEBI:173225"/>
        <dbReference type="EC" id="3.5.1.108"/>
    </reaction>
</comment>
<evidence type="ECO:0000256" key="1">
    <source>
        <dbReference type="ARBA" id="ARBA00001947"/>
    </source>
</evidence>
<evidence type="ECO:0000256" key="6">
    <source>
        <dbReference type="ARBA" id="ARBA00022556"/>
    </source>
</evidence>
<comment type="cofactor">
    <cofactor evidence="1 12">
        <name>Zn(2+)</name>
        <dbReference type="ChEBI" id="CHEBI:29105"/>
    </cofactor>
</comment>
<dbReference type="InterPro" id="IPR011334">
    <property type="entry name" value="UDP-acyl_GlcNac_deAcase_C"/>
</dbReference>
<dbReference type="EC" id="3.5.1.108" evidence="4 12"/>
<dbReference type="Gene3D" id="3.30.230.20">
    <property type="entry name" value="lpxc deacetylase, domain 1"/>
    <property type="match status" value="1"/>
</dbReference>
<feature type="binding site" evidence="12">
    <location>
        <position position="229"/>
    </location>
    <ligand>
        <name>Zn(2+)</name>
        <dbReference type="ChEBI" id="CHEBI:29105"/>
    </ligand>
</feature>
<dbReference type="UniPathway" id="UPA00359">
    <property type="reaction ID" value="UER00478"/>
</dbReference>
<proteinExistence type="inferred from homology"/>
<comment type="similarity">
    <text evidence="12">Belongs to the LpxC family.</text>
</comment>
<reference evidence="14" key="1">
    <citation type="submission" date="2017-09" db="EMBL/GenBank/DDBJ databases">
        <authorList>
            <person name="Varghese N."/>
            <person name="Submissions S."/>
        </authorList>
    </citation>
    <scope>NUCLEOTIDE SEQUENCE [LARGE SCALE GENOMIC DNA]</scope>
    <source>
        <strain evidence="14">DSM 2913</strain>
    </source>
</reference>
<dbReference type="OrthoDB" id="9772788at2"/>
<comment type="function">
    <text evidence="2 12">Catalyzes the hydrolysis of UDP-3-O-myristoyl-N-acetylglucosamine to form UDP-3-O-myristoylglucosamine and acetate, the committed step in lipid A biosynthesis.</text>
</comment>
<evidence type="ECO:0000313" key="14">
    <source>
        <dbReference type="Proteomes" id="UP000218627"/>
    </source>
</evidence>
<dbReference type="PANTHER" id="PTHR33694:SF1">
    <property type="entry name" value="UDP-3-O-ACYL-N-ACETYLGLUCOSAMINE DEACETYLASE 1, MITOCHONDRIAL-RELATED"/>
    <property type="match status" value="1"/>
</dbReference>
<feature type="binding site" evidence="12">
    <location>
        <position position="225"/>
    </location>
    <ligand>
        <name>Zn(2+)</name>
        <dbReference type="ChEBI" id="CHEBI:29105"/>
    </ligand>
</feature>
<evidence type="ECO:0000256" key="7">
    <source>
        <dbReference type="ARBA" id="ARBA00022723"/>
    </source>
</evidence>
<evidence type="ECO:0000256" key="9">
    <source>
        <dbReference type="ARBA" id="ARBA00022833"/>
    </source>
</evidence>
<dbReference type="GO" id="GO:0103117">
    <property type="term" value="F:UDP-3-O-acyl-N-acetylglucosamine deacetylase activity"/>
    <property type="evidence" value="ECO:0007669"/>
    <property type="project" value="UniProtKB-UniRule"/>
</dbReference>
<dbReference type="Gene3D" id="3.30.1700.10">
    <property type="entry name" value="lpxc deacetylase, domain 2"/>
    <property type="match status" value="1"/>
</dbReference>
<dbReference type="EMBL" id="OBEN01000003">
    <property type="protein sequence ID" value="SNZ13659.1"/>
    <property type="molecule type" value="Genomic_DNA"/>
</dbReference>
<accession>A0A285NW47</accession>
<organism evidence="13 14">
    <name type="scientific">Hydrogenobacter hydrogenophilus</name>
    <dbReference type="NCBI Taxonomy" id="35835"/>
    <lineage>
        <taxon>Bacteria</taxon>
        <taxon>Pseudomonadati</taxon>
        <taxon>Aquificota</taxon>
        <taxon>Aquificia</taxon>
        <taxon>Aquificales</taxon>
        <taxon>Aquificaceae</taxon>
        <taxon>Hydrogenobacter</taxon>
    </lineage>
</organism>
<dbReference type="SUPFAM" id="SSF54211">
    <property type="entry name" value="Ribosomal protein S5 domain 2-like"/>
    <property type="match status" value="2"/>
</dbReference>
<gene>
    <name evidence="12" type="primary">lpxC</name>
    <name evidence="13" type="ORF">SAMN06265353_0838</name>
</gene>
<keyword evidence="14" id="KW-1185">Reference proteome</keyword>
<keyword evidence="10 12" id="KW-0443">Lipid metabolism</keyword>
<evidence type="ECO:0000256" key="10">
    <source>
        <dbReference type="ARBA" id="ARBA00023098"/>
    </source>
</evidence>
<evidence type="ECO:0000256" key="5">
    <source>
        <dbReference type="ARBA" id="ARBA00022516"/>
    </source>
</evidence>
<dbReference type="PANTHER" id="PTHR33694">
    <property type="entry name" value="UDP-3-O-ACYL-N-ACETYLGLUCOSAMINE DEACETYLASE 1, MITOCHONDRIAL-RELATED"/>
    <property type="match status" value="1"/>
</dbReference>
<dbReference type="GO" id="GO:0016020">
    <property type="term" value="C:membrane"/>
    <property type="evidence" value="ECO:0007669"/>
    <property type="project" value="GOC"/>
</dbReference>
<evidence type="ECO:0000256" key="2">
    <source>
        <dbReference type="ARBA" id="ARBA00002923"/>
    </source>
</evidence>
<dbReference type="AlphaFoldDB" id="A0A285NW47"/>
<comment type="pathway">
    <text evidence="3 12">Glycolipid biosynthesis; lipid IV(A) biosynthesis; lipid IV(A) from (3R)-3-hydroxytetradecanoyl-[acyl-carrier-protein] and UDP-N-acetyl-alpha-D-glucosamine: step 2/6.</text>
</comment>
<evidence type="ECO:0000313" key="13">
    <source>
        <dbReference type="EMBL" id="SNZ13659.1"/>
    </source>
</evidence>
<feature type="binding site" evidence="12">
    <location>
        <position position="73"/>
    </location>
    <ligand>
        <name>Zn(2+)</name>
        <dbReference type="ChEBI" id="CHEBI:29105"/>
    </ligand>
</feature>